<gene>
    <name evidence="1" type="ORF">A3G31_07575</name>
</gene>
<comment type="caution">
    <text evidence="1">The sequence shown here is derived from an EMBL/GenBank/DDBJ whole genome shotgun (WGS) entry which is preliminary data.</text>
</comment>
<evidence type="ECO:0000313" key="1">
    <source>
        <dbReference type="EMBL" id="OGL53355.1"/>
    </source>
</evidence>
<evidence type="ECO:0000313" key="2">
    <source>
        <dbReference type="Proteomes" id="UP000178082"/>
    </source>
</evidence>
<organism evidence="1 2">
    <name type="scientific">Candidatus Schekmanbacteria bacterium RIFCSPLOWO2_12_FULL_38_15</name>
    <dbReference type="NCBI Taxonomy" id="1817883"/>
    <lineage>
        <taxon>Bacteria</taxon>
        <taxon>Candidatus Schekmaniibacteriota</taxon>
    </lineage>
</organism>
<accession>A0A1F7SHX1</accession>
<name>A0A1F7SHX1_9BACT</name>
<proteinExistence type="predicted"/>
<reference evidence="1 2" key="1">
    <citation type="journal article" date="2016" name="Nat. Commun.">
        <title>Thousands of microbial genomes shed light on interconnected biogeochemical processes in an aquifer system.</title>
        <authorList>
            <person name="Anantharaman K."/>
            <person name="Brown C.T."/>
            <person name="Hug L.A."/>
            <person name="Sharon I."/>
            <person name="Castelle C.J."/>
            <person name="Probst A.J."/>
            <person name="Thomas B.C."/>
            <person name="Singh A."/>
            <person name="Wilkins M.J."/>
            <person name="Karaoz U."/>
            <person name="Brodie E.L."/>
            <person name="Williams K.H."/>
            <person name="Hubbard S.S."/>
            <person name="Banfield J.F."/>
        </authorList>
    </citation>
    <scope>NUCLEOTIDE SEQUENCE [LARGE SCALE GENOMIC DNA]</scope>
</reference>
<sequence length="181" mass="20238">MQKIIITLLFISILIFQPLFASADEYDRNEAFVSWKLMAYSLYPFGYTLEKLIVKPGHWLFSLPFLKDISGHEELSKSLVSMDSEDNFESYEKLKSLYLETKSQTEKPEKVAQNAENLASAEEAITDNAKKFAARARTSAARAENSASQSEDAAIKAEEAAGKAELSAQKAEAVFNKLLQK</sequence>
<dbReference type="AlphaFoldDB" id="A0A1F7SHX1"/>
<dbReference type="EMBL" id="MGDI01000025">
    <property type="protein sequence ID" value="OGL53355.1"/>
    <property type="molecule type" value="Genomic_DNA"/>
</dbReference>
<protein>
    <submittedName>
        <fullName evidence="1">Uncharacterized protein</fullName>
    </submittedName>
</protein>
<dbReference type="Proteomes" id="UP000178082">
    <property type="component" value="Unassembled WGS sequence"/>
</dbReference>
<dbReference type="STRING" id="1817883.A3G31_07575"/>